<feature type="repeat" description="PPR" evidence="3">
    <location>
        <begin position="271"/>
        <end position="305"/>
    </location>
</feature>
<keyword evidence="6" id="KW-1185">Reference proteome</keyword>
<dbReference type="PANTHER" id="PTHR47936:SF1">
    <property type="entry name" value="PENTATRICOPEPTIDE REPEAT-CONTAINING PROTEIN GUN1, CHLOROPLASTIC"/>
    <property type="match status" value="1"/>
</dbReference>
<comment type="similarity">
    <text evidence="1">Belongs to the PPR family. P subfamily.</text>
</comment>
<evidence type="ECO:0000313" key="6">
    <source>
        <dbReference type="Proteomes" id="UP000032142"/>
    </source>
</evidence>
<feature type="repeat" description="PPR" evidence="3">
    <location>
        <begin position="200"/>
        <end position="235"/>
    </location>
</feature>
<name>A0A0B0P2A7_GOSAR</name>
<dbReference type="AlphaFoldDB" id="A0A0B0P2A7"/>
<sequence length="749" mass="85030">MEISSILSTNRFQFHHHFIIHPLPSSFPTIPSISHPAPRACFTNPTSAPPPRTPFKEPSPTRPHSKSYLKRQSALLQLQQSSNLSSSLQELGGILKPQDLNVVLRHFGNLGKWHHLSQLFDWMQQHGKTNGSSYSTYMKVMGKKLSPVKALGIYNGIPDKPTKVNVFICNSLLSSLVTNGKFDSGIKLFDKMKQEGLTPDLVTYNTLLAGCIRIKNGHYKALELIKELKYNGLEMDNVMYGTLLAVCASSGLSEEAQNYFNQMKDEGLSPNLYHYSSLLNAYSYDGNYRKSDELMEELKSSGLAPNKVILTTLLKVYVRGGLFEKSRKLLSELEALGYAKDEMPYCLLMDGLSKAGRLDEARSVFAEMHEKRVKSDGYSHSIMISALCRSELFEEAKKLAQDFEAKYNKYDLVMLNTMLCAYCRAGDMESVMQTMKKMDELAISPDYSTFHILIKYFCKEKLYLLAYKIMEDMHGKGYHPAEELCSSLIFQLGKMKAHSEAFSVYNMLRYSKRTMCKAFHEKILQILIAGKLFKDAYVVVKDNSEHISQPAIKKFASAFMKFGNINLINDVLKVIHGSGSKIDQDFWRSYPCIGVSNTSVGHGYFMNNEESEQHRFLNTIRPSPTSMELEQYLLILIQPEKKELLLQLLQWMPGQGYAVDSTTRNLILKNSELLGRQLTAEGTLKIWGVPTGIIIASKNVILKRKPYLAYGNTATRIIFQTKQSRPSHTMNHLQIIFFIRQSRIHQLSD</sequence>
<dbReference type="GO" id="GO:0009507">
    <property type="term" value="C:chloroplast"/>
    <property type="evidence" value="ECO:0007669"/>
    <property type="project" value="TreeGrafter"/>
</dbReference>
<dbReference type="InterPro" id="IPR011990">
    <property type="entry name" value="TPR-like_helical_dom_sf"/>
</dbReference>
<dbReference type="InterPro" id="IPR002885">
    <property type="entry name" value="PPR_rpt"/>
</dbReference>
<feature type="repeat" description="PPR" evidence="3">
    <location>
        <begin position="411"/>
        <end position="445"/>
    </location>
</feature>
<evidence type="ECO:0008006" key="7">
    <source>
        <dbReference type="Google" id="ProtNLM"/>
    </source>
</evidence>
<feature type="repeat" description="PPR" evidence="3">
    <location>
        <begin position="446"/>
        <end position="480"/>
    </location>
</feature>
<protein>
    <recommendedName>
        <fullName evidence="7">Pentatricopeptide repeat-containing protein At1g10910, chloroplastic</fullName>
    </recommendedName>
</protein>
<feature type="repeat" description="PPR" evidence="3">
    <location>
        <begin position="341"/>
        <end position="375"/>
    </location>
</feature>
<proteinExistence type="inferred from homology"/>
<evidence type="ECO:0000256" key="1">
    <source>
        <dbReference type="ARBA" id="ARBA00007626"/>
    </source>
</evidence>
<accession>A0A0B0P2A7</accession>
<evidence type="ECO:0000256" key="3">
    <source>
        <dbReference type="PROSITE-ProRule" id="PRU00708"/>
    </source>
</evidence>
<feature type="repeat" description="PPR" evidence="3">
    <location>
        <begin position="165"/>
        <end position="199"/>
    </location>
</feature>
<dbReference type="Proteomes" id="UP000032142">
    <property type="component" value="Unassembled WGS sequence"/>
</dbReference>
<organism evidence="5 6">
    <name type="scientific">Gossypium arboreum</name>
    <name type="common">Tree cotton</name>
    <name type="synonym">Gossypium nanking</name>
    <dbReference type="NCBI Taxonomy" id="29729"/>
    <lineage>
        <taxon>Eukaryota</taxon>
        <taxon>Viridiplantae</taxon>
        <taxon>Streptophyta</taxon>
        <taxon>Embryophyta</taxon>
        <taxon>Tracheophyta</taxon>
        <taxon>Spermatophyta</taxon>
        <taxon>Magnoliopsida</taxon>
        <taxon>eudicotyledons</taxon>
        <taxon>Gunneridae</taxon>
        <taxon>Pentapetalae</taxon>
        <taxon>rosids</taxon>
        <taxon>malvids</taxon>
        <taxon>Malvales</taxon>
        <taxon>Malvaceae</taxon>
        <taxon>Malvoideae</taxon>
        <taxon>Gossypium</taxon>
    </lineage>
</organism>
<dbReference type="GO" id="GO:0031930">
    <property type="term" value="P:mitochondria-nucleus signaling pathway"/>
    <property type="evidence" value="ECO:0007669"/>
    <property type="project" value="TreeGrafter"/>
</dbReference>
<evidence type="ECO:0000256" key="2">
    <source>
        <dbReference type="ARBA" id="ARBA00022737"/>
    </source>
</evidence>
<evidence type="ECO:0000256" key="4">
    <source>
        <dbReference type="SAM" id="MobiDB-lite"/>
    </source>
</evidence>
<dbReference type="PANTHER" id="PTHR47936">
    <property type="entry name" value="PPR_LONG DOMAIN-CONTAINING PROTEIN"/>
    <property type="match status" value="1"/>
</dbReference>
<reference evidence="6" key="1">
    <citation type="submission" date="2014-09" db="EMBL/GenBank/DDBJ databases">
        <authorList>
            <person name="Mudge J."/>
            <person name="Ramaraj T."/>
            <person name="Lindquist I.E."/>
            <person name="Bharti A.K."/>
            <person name="Sundararajan A."/>
            <person name="Cameron C.T."/>
            <person name="Woodward J.E."/>
            <person name="May G.D."/>
            <person name="Brubaker C."/>
            <person name="Broadhvest J."/>
            <person name="Wilkins T.A."/>
        </authorList>
    </citation>
    <scope>NUCLEOTIDE SEQUENCE</scope>
    <source>
        <strain evidence="6">cv. AKA8401</strain>
    </source>
</reference>
<dbReference type="GO" id="GO:0010019">
    <property type="term" value="P:chloroplast-nucleus signaling pathway"/>
    <property type="evidence" value="ECO:0007669"/>
    <property type="project" value="TreeGrafter"/>
</dbReference>
<dbReference type="Gene3D" id="1.25.40.10">
    <property type="entry name" value="Tetratricopeptide repeat domain"/>
    <property type="match status" value="3"/>
</dbReference>
<dbReference type="Pfam" id="PF01535">
    <property type="entry name" value="PPR"/>
    <property type="match status" value="1"/>
</dbReference>
<dbReference type="NCBIfam" id="TIGR00756">
    <property type="entry name" value="PPR"/>
    <property type="match status" value="6"/>
</dbReference>
<evidence type="ECO:0000313" key="5">
    <source>
        <dbReference type="EMBL" id="KHG18259.1"/>
    </source>
</evidence>
<dbReference type="Pfam" id="PF13041">
    <property type="entry name" value="PPR_2"/>
    <property type="match status" value="3"/>
</dbReference>
<feature type="repeat" description="PPR" evidence="3">
    <location>
        <begin position="236"/>
        <end position="270"/>
    </location>
</feature>
<gene>
    <name evidence="5" type="ORF">F383_23175</name>
</gene>
<keyword evidence="2" id="KW-0677">Repeat</keyword>
<dbReference type="PROSITE" id="PS51375">
    <property type="entry name" value="PPR"/>
    <property type="match status" value="7"/>
</dbReference>
<feature type="region of interest" description="Disordered" evidence="4">
    <location>
        <begin position="38"/>
        <end position="69"/>
    </location>
</feature>
<dbReference type="Pfam" id="PF13812">
    <property type="entry name" value="PPR_3"/>
    <property type="match status" value="1"/>
</dbReference>
<dbReference type="EMBL" id="KN410201">
    <property type="protein sequence ID" value="KHG18259.1"/>
    <property type="molecule type" value="Genomic_DNA"/>
</dbReference>